<dbReference type="RefSeq" id="WP_311582829.1">
    <property type="nucleotide sequence ID" value="NZ_JAVRIF010000007.1"/>
</dbReference>
<dbReference type="Gene3D" id="3.40.190.10">
    <property type="entry name" value="Periplasmic binding protein-like II"/>
    <property type="match status" value="2"/>
</dbReference>
<keyword evidence="2" id="KW-1185">Reference proteome</keyword>
<dbReference type="Proteomes" id="UP001266357">
    <property type="component" value="Unassembled WGS sequence"/>
</dbReference>
<protein>
    <recommendedName>
        <fullName evidence="3">LysR substrate-binding domain-containing protein</fullName>
    </recommendedName>
</protein>
<evidence type="ECO:0000313" key="2">
    <source>
        <dbReference type="Proteomes" id="UP001266357"/>
    </source>
</evidence>
<evidence type="ECO:0000313" key="1">
    <source>
        <dbReference type="EMBL" id="MDT0604548.1"/>
    </source>
</evidence>
<reference evidence="1 2" key="1">
    <citation type="submission" date="2023-09" db="EMBL/GenBank/DDBJ databases">
        <authorList>
            <person name="Rey-Velasco X."/>
        </authorList>
    </citation>
    <scope>NUCLEOTIDE SEQUENCE [LARGE SCALE GENOMIC DNA]</scope>
    <source>
        <strain evidence="1 2">W431</strain>
    </source>
</reference>
<name>A0ABU3A3V6_9GAMM</name>
<dbReference type="SUPFAM" id="SSF53850">
    <property type="entry name" value="Periplasmic binding protein-like II"/>
    <property type="match status" value="1"/>
</dbReference>
<gene>
    <name evidence="1" type="ORF">RM573_13140</name>
</gene>
<comment type="caution">
    <text evidence="1">The sequence shown here is derived from an EMBL/GenBank/DDBJ whole genome shotgun (WGS) entry which is preliminary data.</text>
</comment>
<accession>A0ABU3A3V6</accession>
<organism evidence="1 2">
    <name type="scientific">Thalassotalea castellviae</name>
    <dbReference type="NCBI Taxonomy" id="3075612"/>
    <lineage>
        <taxon>Bacteria</taxon>
        <taxon>Pseudomonadati</taxon>
        <taxon>Pseudomonadota</taxon>
        <taxon>Gammaproteobacteria</taxon>
        <taxon>Alteromonadales</taxon>
        <taxon>Colwelliaceae</taxon>
        <taxon>Thalassotalea</taxon>
    </lineage>
</organism>
<proteinExistence type="predicted"/>
<evidence type="ECO:0008006" key="3">
    <source>
        <dbReference type="Google" id="ProtNLM"/>
    </source>
</evidence>
<sequence>MFLNVAVATQAAVDGLGIIPMYRPLADPLLQEGKLIVANDYMALKEESYYFVCPETYRDDQAISRFRDWIVNESKNSQ</sequence>
<dbReference type="EMBL" id="JAVRIF010000007">
    <property type="protein sequence ID" value="MDT0604548.1"/>
    <property type="molecule type" value="Genomic_DNA"/>
</dbReference>